<evidence type="ECO:0000256" key="4">
    <source>
        <dbReference type="ARBA" id="ARBA00022840"/>
    </source>
</evidence>
<dbReference type="SUPFAM" id="SSF52540">
    <property type="entry name" value="P-loop containing nucleoside triphosphate hydrolases"/>
    <property type="match status" value="1"/>
</dbReference>
<organism evidence="6">
    <name type="scientific">freshwater metagenome</name>
    <dbReference type="NCBI Taxonomy" id="449393"/>
    <lineage>
        <taxon>unclassified sequences</taxon>
        <taxon>metagenomes</taxon>
        <taxon>ecological metagenomes</taxon>
    </lineage>
</organism>
<gene>
    <name evidence="6" type="ORF">UFOPK1392_01696</name>
</gene>
<proteinExistence type="inferred from homology"/>
<dbReference type="InterPro" id="IPR003593">
    <property type="entry name" value="AAA+_ATPase"/>
</dbReference>
<sequence length="255" mass="27136">MDQVAVRARDVSIELGGRAIWSEGTFELPAGGIYAIIGPNGSGKTTMLRALLGLLPVAGGELSVLGSTPSRGDERIGYVPQHYADTIGHAVRCRDLVQLSASGTRWGLATRRDESAAVDEALAAVGASAFANRRMSQLSGGQQQRAAIAQAIVSAPKLLLLDEPLANLDLRNQQEIVELLDDLRAERGVTILVVTHDLNPLLPILTGAVYLLDGHAHYGAIGDVVESDLLTHLYGTGVQVVRTAQGDLFTRSMRR</sequence>
<keyword evidence="3" id="KW-0547">Nucleotide-binding</keyword>
<reference evidence="6" key="1">
    <citation type="submission" date="2020-05" db="EMBL/GenBank/DDBJ databases">
        <authorList>
            <person name="Chiriac C."/>
            <person name="Salcher M."/>
            <person name="Ghai R."/>
            <person name="Kavagutti S V."/>
        </authorList>
    </citation>
    <scope>NUCLEOTIDE SEQUENCE</scope>
</reference>
<evidence type="ECO:0000313" key="6">
    <source>
        <dbReference type="EMBL" id="CAB4323934.1"/>
    </source>
</evidence>
<accession>A0A6J5YCJ4</accession>
<dbReference type="InterPro" id="IPR027417">
    <property type="entry name" value="P-loop_NTPase"/>
</dbReference>
<dbReference type="GO" id="GO:0005524">
    <property type="term" value="F:ATP binding"/>
    <property type="evidence" value="ECO:0007669"/>
    <property type="project" value="UniProtKB-KW"/>
</dbReference>
<comment type="similarity">
    <text evidence="1">Belongs to the ABC transporter superfamily.</text>
</comment>
<dbReference type="InterPro" id="IPR050153">
    <property type="entry name" value="Metal_Ion_Import_ABC"/>
</dbReference>
<keyword evidence="4" id="KW-0067">ATP-binding</keyword>
<dbReference type="Pfam" id="PF00005">
    <property type="entry name" value="ABC_tran"/>
    <property type="match status" value="1"/>
</dbReference>
<keyword evidence="2" id="KW-0813">Transport</keyword>
<dbReference type="PANTHER" id="PTHR42734:SF5">
    <property type="entry name" value="IRON TRANSPORT SYSTEM ATP-BINDING PROTEIN HI_0361-RELATED"/>
    <property type="match status" value="1"/>
</dbReference>
<dbReference type="PROSITE" id="PS50893">
    <property type="entry name" value="ABC_TRANSPORTER_2"/>
    <property type="match status" value="1"/>
</dbReference>
<evidence type="ECO:0000256" key="2">
    <source>
        <dbReference type="ARBA" id="ARBA00022448"/>
    </source>
</evidence>
<name>A0A6J5YCJ4_9ZZZZ</name>
<dbReference type="SMART" id="SM00382">
    <property type="entry name" value="AAA"/>
    <property type="match status" value="1"/>
</dbReference>
<evidence type="ECO:0000259" key="5">
    <source>
        <dbReference type="PROSITE" id="PS50893"/>
    </source>
</evidence>
<dbReference type="Gene3D" id="3.40.50.300">
    <property type="entry name" value="P-loop containing nucleotide triphosphate hydrolases"/>
    <property type="match status" value="1"/>
</dbReference>
<feature type="domain" description="ABC transporter" evidence="5">
    <location>
        <begin position="6"/>
        <end position="238"/>
    </location>
</feature>
<evidence type="ECO:0000256" key="1">
    <source>
        <dbReference type="ARBA" id="ARBA00005417"/>
    </source>
</evidence>
<dbReference type="PANTHER" id="PTHR42734">
    <property type="entry name" value="METAL TRANSPORT SYSTEM ATP-BINDING PROTEIN TM_0124-RELATED"/>
    <property type="match status" value="1"/>
</dbReference>
<protein>
    <submittedName>
        <fullName evidence="6">Unannotated protein</fullName>
    </submittedName>
</protein>
<dbReference type="PROSITE" id="PS00211">
    <property type="entry name" value="ABC_TRANSPORTER_1"/>
    <property type="match status" value="1"/>
</dbReference>
<dbReference type="AlphaFoldDB" id="A0A6J5YCJ4"/>
<dbReference type="GO" id="GO:0016887">
    <property type="term" value="F:ATP hydrolysis activity"/>
    <property type="evidence" value="ECO:0007669"/>
    <property type="project" value="InterPro"/>
</dbReference>
<dbReference type="InterPro" id="IPR017871">
    <property type="entry name" value="ABC_transporter-like_CS"/>
</dbReference>
<dbReference type="EMBL" id="CAEMXZ010000086">
    <property type="protein sequence ID" value="CAB4323934.1"/>
    <property type="molecule type" value="Genomic_DNA"/>
</dbReference>
<dbReference type="InterPro" id="IPR003439">
    <property type="entry name" value="ABC_transporter-like_ATP-bd"/>
</dbReference>
<evidence type="ECO:0000256" key="3">
    <source>
        <dbReference type="ARBA" id="ARBA00022741"/>
    </source>
</evidence>